<keyword evidence="1" id="KW-0732">Signal</keyword>
<evidence type="ECO:0000313" key="2">
    <source>
        <dbReference type="EMBL" id="RUQ60042.1"/>
    </source>
</evidence>
<reference evidence="2 3" key="1">
    <citation type="submission" date="2018-12" db="EMBL/GenBank/DDBJ databases">
        <authorList>
            <person name="Yang Y."/>
        </authorList>
    </citation>
    <scope>NUCLEOTIDE SEQUENCE [LARGE SCALE GENOMIC DNA]</scope>
    <source>
        <strain evidence="2 3">GSF71</strain>
    </source>
</reference>
<feature type="chain" id="PRO_5018766136" description="DUF5666 domain-containing protein" evidence="1">
    <location>
        <begin position="31"/>
        <end position="270"/>
    </location>
</feature>
<accession>A0A3S1CCR0</accession>
<proteinExistence type="predicted"/>
<dbReference type="Proteomes" id="UP000280346">
    <property type="component" value="Unassembled WGS sequence"/>
</dbReference>
<comment type="caution">
    <text evidence="2">The sequence shown here is derived from an EMBL/GenBank/DDBJ whole genome shotgun (WGS) entry which is preliminary data.</text>
</comment>
<feature type="signal peptide" evidence="1">
    <location>
        <begin position="1"/>
        <end position="30"/>
    </location>
</feature>
<dbReference type="OrthoDB" id="9834752at2"/>
<sequence length="270" mass="28776">MSRVALWNVTIHGLLAVAMMGMAGSFPAQAGSKTVLQGKLVTCPDAAGMFCLQRADGKGTVTLLNVSEEVPMYFMRDLDTLTTMEIDVAVEGVLKSPTAYAANEGLKVRWGKKEAELPPDSVHPSSEYAVDEAPPAAQVPEMTMKELGQLVADNQARAVALYGSAPGFRMKGKALAVSVETNQAGERFAAVLVSSTEVNIHYPAFGIQEKARVVCYTDMASGSRINPGEIVTVSGVIHSIERIAVRLTYTNDLHRPYMVASAPCSVSVSP</sequence>
<keyword evidence="3" id="KW-1185">Reference proteome</keyword>
<evidence type="ECO:0000256" key="1">
    <source>
        <dbReference type="SAM" id="SignalP"/>
    </source>
</evidence>
<dbReference type="AlphaFoldDB" id="A0A3S1CCR0"/>
<gene>
    <name evidence="2" type="ORF">EJ913_30845</name>
</gene>
<dbReference type="RefSeq" id="WP_127005164.1">
    <property type="nucleotide sequence ID" value="NZ_JBNPXW010000004.1"/>
</dbReference>
<protein>
    <recommendedName>
        <fullName evidence="4">DUF5666 domain-containing protein</fullName>
    </recommendedName>
</protein>
<name>A0A3S1CCR0_9PROT</name>
<dbReference type="EMBL" id="RZIJ01000058">
    <property type="protein sequence ID" value="RUQ60042.1"/>
    <property type="molecule type" value="Genomic_DNA"/>
</dbReference>
<evidence type="ECO:0000313" key="3">
    <source>
        <dbReference type="Proteomes" id="UP000280346"/>
    </source>
</evidence>
<evidence type="ECO:0008006" key="4">
    <source>
        <dbReference type="Google" id="ProtNLM"/>
    </source>
</evidence>
<organism evidence="2 3">
    <name type="scientific">Azospirillum doebereinerae</name>
    <dbReference type="NCBI Taxonomy" id="92933"/>
    <lineage>
        <taxon>Bacteria</taxon>
        <taxon>Pseudomonadati</taxon>
        <taxon>Pseudomonadota</taxon>
        <taxon>Alphaproteobacteria</taxon>
        <taxon>Rhodospirillales</taxon>
        <taxon>Azospirillaceae</taxon>
        <taxon>Azospirillum</taxon>
    </lineage>
</organism>